<dbReference type="SUPFAM" id="SSF48371">
    <property type="entry name" value="ARM repeat"/>
    <property type="match status" value="1"/>
</dbReference>
<dbReference type="InterPro" id="IPR040709">
    <property type="entry name" value="Importin_rep_1"/>
</dbReference>
<evidence type="ECO:0000256" key="2">
    <source>
        <dbReference type="ARBA" id="ARBA00007991"/>
    </source>
</evidence>
<reference evidence="5" key="1">
    <citation type="submission" date="2022-07" db="EMBL/GenBank/DDBJ databases">
        <title>Genome Sequence of Physisporinus lineatus.</title>
        <authorList>
            <person name="Buettner E."/>
        </authorList>
    </citation>
    <scope>NUCLEOTIDE SEQUENCE</scope>
    <source>
        <strain evidence="5">VT162</strain>
    </source>
</reference>
<dbReference type="GO" id="GO:0005634">
    <property type="term" value="C:nucleus"/>
    <property type="evidence" value="ECO:0007669"/>
    <property type="project" value="UniProtKB-SubCell"/>
</dbReference>
<evidence type="ECO:0000313" key="6">
    <source>
        <dbReference type="Proteomes" id="UP001212997"/>
    </source>
</evidence>
<dbReference type="InterPro" id="IPR016024">
    <property type="entry name" value="ARM-type_fold"/>
</dbReference>
<dbReference type="Pfam" id="PF18773">
    <property type="entry name" value="Importin_rep"/>
    <property type="match status" value="1"/>
</dbReference>
<comment type="subcellular location">
    <subcellularLocation>
        <location evidence="1">Nucleus</location>
    </subcellularLocation>
</comment>
<dbReference type="Proteomes" id="UP001212997">
    <property type="component" value="Unassembled WGS sequence"/>
</dbReference>
<dbReference type="PANTHER" id="PTHR12363:SF33">
    <property type="entry name" value="IMPORTIN-13"/>
    <property type="match status" value="1"/>
</dbReference>
<organism evidence="5 6">
    <name type="scientific">Meripilus lineatus</name>
    <dbReference type="NCBI Taxonomy" id="2056292"/>
    <lineage>
        <taxon>Eukaryota</taxon>
        <taxon>Fungi</taxon>
        <taxon>Dikarya</taxon>
        <taxon>Basidiomycota</taxon>
        <taxon>Agaricomycotina</taxon>
        <taxon>Agaricomycetes</taxon>
        <taxon>Polyporales</taxon>
        <taxon>Meripilaceae</taxon>
        <taxon>Meripilus</taxon>
    </lineage>
</organism>
<dbReference type="PANTHER" id="PTHR12363">
    <property type="entry name" value="TRANSPORTIN 3 AND IMPORTIN 13"/>
    <property type="match status" value="1"/>
</dbReference>
<dbReference type="InterPro" id="IPR011989">
    <property type="entry name" value="ARM-like"/>
</dbReference>
<dbReference type="GO" id="GO:0005737">
    <property type="term" value="C:cytoplasm"/>
    <property type="evidence" value="ECO:0007669"/>
    <property type="project" value="TreeGrafter"/>
</dbReference>
<evidence type="ECO:0008006" key="7">
    <source>
        <dbReference type="Google" id="ProtNLM"/>
    </source>
</evidence>
<evidence type="ECO:0000256" key="1">
    <source>
        <dbReference type="ARBA" id="ARBA00004123"/>
    </source>
</evidence>
<comment type="similarity">
    <text evidence="2">Belongs to the importin beta family.</text>
</comment>
<protein>
    <recommendedName>
        <fullName evidence="7">Importin-13</fullName>
    </recommendedName>
</protein>
<sequence length="847" mass="93713">MSRPSFLPNLSEEDIKQAAQLIQQAYAPQTYLPPEEQKRLQQDLFDIQKRPEAWGLVVPFLSHPDPNVQFFGAHTAQVKIARDWASFPEDSVLQLRDLLVDLAGRSINGGQNKVTLRKLFVAITSLALKLFSRPSSLWPDWLLSSVQGLSSRGATTEHLLDYLAIAAEEVENADLLPPNKANIQRTLLDAVPMVTQAITSCISATRPHTSPNEVRSALRCFQAWLPILPANNLTPLIPSILALMSPIQTQPIEFDDDEFVAASDALQEVMSNSVLSDGAGSKTLTEPLLLWFQRFGGSIVESTLSTGFADDVSRSFCKLLAALGDHSNTYMASNLASTNLPTPVIPNPPTTLPTKSQLISNFLNLILVYTSLPGYFGVDEDESEMTLAFWYLFQEALWSADLEVPDGDLDDAAQKKAEQDQWRVAKAVYSELVQVLRRKVVWPEKSLLNGWSRDQRERFQGYRRDVGDTLINAYYVLREDMLSYYVNDLAERLSTHQDEQGWEEIEATLHCTMAVQEAVPVEDNPHLRRLFSPEILGRFPTTGHERVRRTAVLLIGSYASWFTTQPTQPPGSPTPCLLMNSISYVVGALPEPSLCLPAANSLRDMCDSNRKALAPHIAAFGSLHAGLAEIPDTEKSKVLQSIASVIQALPPEEEIAPVEVTTRSGSHSTRSLMSRKAILSPVIQKLFGALQSSSNVEEEAAAVAIEQLRTISGVAKGLTRTAETLLIFDDSPAVQEEAERMKRARADPRVVRLRDAILGVTRQTVERWSADASVGDVGFSRVLHSLLLNLYPTTGSQRSIQSHHRPPVRPNIIILTSWATIRAHLHRGSEAADSCMVEPSKYTNHTT</sequence>
<keyword evidence="6" id="KW-1185">Reference proteome</keyword>
<evidence type="ECO:0000313" key="5">
    <source>
        <dbReference type="EMBL" id="KAJ3478242.1"/>
    </source>
</evidence>
<keyword evidence="3" id="KW-0813">Transport</keyword>
<keyword evidence="4" id="KW-0539">Nucleus</keyword>
<name>A0AAD5YAK4_9APHY</name>
<comment type="caution">
    <text evidence="5">The sequence shown here is derived from an EMBL/GenBank/DDBJ whole genome shotgun (WGS) entry which is preliminary data.</text>
</comment>
<accession>A0AAD5YAK4</accession>
<dbReference type="AlphaFoldDB" id="A0AAD5YAK4"/>
<dbReference type="Gene3D" id="1.25.10.10">
    <property type="entry name" value="Leucine-rich Repeat Variant"/>
    <property type="match status" value="1"/>
</dbReference>
<proteinExistence type="inferred from homology"/>
<evidence type="ECO:0000256" key="4">
    <source>
        <dbReference type="ARBA" id="ARBA00023242"/>
    </source>
</evidence>
<evidence type="ECO:0000256" key="3">
    <source>
        <dbReference type="ARBA" id="ARBA00022448"/>
    </source>
</evidence>
<gene>
    <name evidence="5" type="ORF">NLI96_g9895</name>
</gene>
<dbReference type="GO" id="GO:0006606">
    <property type="term" value="P:protein import into nucleus"/>
    <property type="evidence" value="ECO:0007669"/>
    <property type="project" value="TreeGrafter"/>
</dbReference>
<dbReference type="InterPro" id="IPR051345">
    <property type="entry name" value="Importin_beta-like_NTR"/>
</dbReference>
<dbReference type="EMBL" id="JANAWD010000527">
    <property type="protein sequence ID" value="KAJ3478242.1"/>
    <property type="molecule type" value="Genomic_DNA"/>
</dbReference>